<name>A0A8H5BSK3_9AGAR</name>
<keyword evidence="2" id="KW-0862">Zinc</keyword>
<dbReference type="GO" id="GO:0006397">
    <property type="term" value="P:mRNA processing"/>
    <property type="evidence" value="ECO:0007669"/>
    <property type="project" value="UniProtKB-KW"/>
</dbReference>
<proteinExistence type="predicted"/>
<dbReference type="Gene3D" id="4.10.60.10">
    <property type="entry name" value="Zinc finger, CCHC-type"/>
    <property type="match status" value="1"/>
</dbReference>
<evidence type="ECO:0000313" key="5">
    <source>
        <dbReference type="EMBL" id="KAF5328291.1"/>
    </source>
</evidence>
<dbReference type="PROSITE" id="PS50158">
    <property type="entry name" value="ZF_CCHC"/>
    <property type="match status" value="1"/>
</dbReference>
<gene>
    <name evidence="5" type="ORF">D9758_018163</name>
</gene>
<keyword evidence="2" id="KW-0479">Metal-binding</keyword>
<dbReference type="GO" id="GO:0003676">
    <property type="term" value="F:nucleic acid binding"/>
    <property type="evidence" value="ECO:0007669"/>
    <property type="project" value="InterPro"/>
</dbReference>
<dbReference type="Proteomes" id="UP000559256">
    <property type="component" value="Unassembled WGS sequence"/>
</dbReference>
<reference evidence="5 6" key="1">
    <citation type="journal article" date="2020" name="ISME J.">
        <title>Uncovering the hidden diversity of litter-decomposition mechanisms in mushroom-forming fungi.</title>
        <authorList>
            <person name="Floudas D."/>
            <person name="Bentzer J."/>
            <person name="Ahren D."/>
            <person name="Johansson T."/>
            <person name="Persson P."/>
            <person name="Tunlid A."/>
        </authorList>
    </citation>
    <scope>NUCLEOTIDE SEQUENCE [LARGE SCALE GENOMIC DNA]</scope>
    <source>
        <strain evidence="5 6">CBS 291.85</strain>
    </source>
</reference>
<feature type="compositionally biased region" description="Basic residues" evidence="3">
    <location>
        <begin position="117"/>
        <end position="126"/>
    </location>
</feature>
<sequence length="196" mass="21585">MNNTLKINYNGTCQLSTQEIVNLLRFHYLFLHPELPSWTTIESTKKLQPSMKPVDLLKDPKNVALQAMSLSTPGSSTEGKKLVLMDVQCYNCKRYGHMSCECPTPRQLRENVDGNGKKSRRWKGKGKGQGNASNIENTPATGNTTNVNTNTTPVSTPSQSQSHSTLSTGSLKATGQASMVEQVDYIYMAEPLSDND</sequence>
<dbReference type="GO" id="GO:0008270">
    <property type="term" value="F:zinc ion binding"/>
    <property type="evidence" value="ECO:0007669"/>
    <property type="project" value="UniProtKB-KW"/>
</dbReference>
<evidence type="ECO:0000256" key="3">
    <source>
        <dbReference type="SAM" id="MobiDB-lite"/>
    </source>
</evidence>
<keyword evidence="2" id="KW-0863">Zinc-finger</keyword>
<dbReference type="SUPFAM" id="SSF57756">
    <property type="entry name" value="Retrovirus zinc finger-like domains"/>
    <property type="match status" value="1"/>
</dbReference>
<evidence type="ECO:0000259" key="4">
    <source>
        <dbReference type="PROSITE" id="PS50158"/>
    </source>
</evidence>
<evidence type="ECO:0000313" key="6">
    <source>
        <dbReference type="Proteomes" id="UP000559256"/>
    </source>
</evidence>
<dbReference type="OrthoDB" id="10050052at2759"/>
<feature type="compositionally biased region" description="Basic and acidic residues" evidence="3">
    <location>
        <begin position="107"/>
        <end position="116"/>
    </location>
</feature>
<accession>A0A8H5BSK3</accession>
<protein>
    <recommendedName>
        <fullName evidence="4">CCHC-type domain-containing protein</fullName>
    </recommendedName>
</protein>
<keyword evidence="6" id="KW-1185">Reference proteome</keyword>
<dbReference type="InterPro" id="IPR001878">
    <property type="entry name" value="Znf_CCHC"/>
</dbReference>
<organism evidence="5 6">
    <name type="scientific">Tetrapyrgos nigripes</name>
    <dbReference type="NCBI Taxonomy" id="182062"/>
    <lineage>
        <taxon>Eukaryota</taxon>
        <taxon>Fungi</taxon>
        <taxon>Dikarya</taxon>
        <taxon>Basidiomycota</taxon>
        <taxon>Agaricomycotina</taxon>
        <taxon>Agaricomycetes</taxon>
        <taxon>Agaricomycetidae</taxon>
        <taxon>Agaricales</taxon>
        <taxon>Marasmiineae</taxon>
        <taxon>Marasmiaceae</taxon>
        <taxon>Tetrapyrgos</taxon>
    </lineage>
</organism>
<feature type="domain" description="CCHC-type" evidence="4">
    <location>
        <begin position="89"/>
        <end position="103"/>
    </location>
</feature>
<feature type="compositionally biased region" description="Low complexity" evidence="3">
    <location>
        <begin position="141"/>
        <end position="171"/>
    </location>
</feature>
<evidence type="ECO:0000256" key="2">
    <source>
        <dbReference type="PROSITE-ProRule" id="PRU00047"/>
    </source>
</evidence>
<feature type="region of interest" description="Disordered" evidence="3">
    <location>
        <begin position="106"/>
        <end position="173"/>
    </location>
</feature>
<dbReference type="InterPro" id="IPR036875">
    <property type="entry name" value="Znf_CCHC_sf"/>
</dbReference>
<keyword evidence="1" id="KW-0507">mRNA processing</keyword>
<dbReference type="AlphaFoldDB" id="A0A8H5BSK3"/>
<comment type="caution">
    <text evidence="5">The sequence shown here is derived from an EMBL/GenBank/DDBJ whole genome shotgun (WGS) entry which is preliminary data.</text>
</comment>
<evidence type="ECO:0000256" key="1">
    <source>
        <dbReference type="ARBA" id="ARBA00022664"/>
    </source>
</evidence>
<dbReference type="EMBL" id="JAACJM010000365">
    <property type="protein sequence ID" value="KAF5328291.1"/>
    <property type="molecule type" value="Genomic_DNA"/>
</dbReference>